<gene>
    <name evidence="2" type="ORF">C1645_870672</name>
</gene>
<dbReference type="Proteomes" id="UP000265703">
    <property type="component" value="Unassembled WGS sequence"/>
</dbReference>
<reference evidence="2 3" key="1">
    <citation type="submission" date="2018-06" db="EMBL/GenBank/DDBJ databases">
        <title>Comparative genomics reveals the genomic features of Rhizophagus irregularis, R. cerebriforme, R. diaphanum and Gigaspora rosea, and their symbiotic lifestyle signature.</title>
        <authorList>
            <person name="Morin E."/>
            <person name="San Clemente H."/>
            <person name="Chen E.C.H."/>
            <person name="De La Providencia I."/>
            <person name="Hainaut M."/>
            <person name="Kuo A."/>
            <person name="Kohler A."/>
            <person name="Murat C."/>
            <person name="Tang N."/>
            <person name="Roy S."/>
            <person name="Loubradou J."/>
            <person name="Henrissat B."/>
            <person name="Grigoriev I.V."/>
            <person name="Corradi N."/>
            <person name="Roux C."/>
            <person name="Martin F.M."/>
        </authorList>
    </citation>
    <scope>NUCLEOTIDE SEQUENCE [LARGE SCALE GENOMIC DNA]</scope>
    <source>
        <strain evidence="2 3">DAOM 227022</strain>
    </source>
</reference>
<feature type="domain" description="F-box" evidence="1">
    <location>
        <begin position="24"/>
        <end position="72"/>
    </location>
</feature>
<keyword evidence="3" id="KW-1185">Reference proteome</keyword>
<accession>A0A397TPN2</accession>
<dbReference type="AlphaFoldDB" id="A0A397TPN2"/>
<protein>
    <recommendedName>
        <fullName evidence="1">F-box domain-containing protein</fullName>
    </recommendedName>
</protein>
<evidence type="ECO:0000313" key="3">
    <source>
        <dbReference type="Proteomes" id="UP000265703"/>
    </source>
</evidence>
<dbReference type="OrthoDB" id="2399195at2759"/>
<comment type="caution">
    <text evidence="2">The sequence shown here is derived from an EMBL/GenBank/DDBJ whole genome shotgun (WGS) entry which is preliminary data.</text>
</comment>
<dbReference type="EMBL" id="QKYT01000015">
    <property type="protein sequence ID" value="RIA98417.1"/>
    <property type="molecule type" value="Genomic_DNA"/>
</dbReference>
<evidence type="ECO:0000259" key="1">
    <source>
        <dbReference type="PROSITE" id="PS50181"/>
    </source>
</evidence>
<organism evidence="2 3">
    <name type="scientific">Glomus cerebriforme</name>
    <dbReference type="NCBI Taxonomy" id="658196"/>
    <lineage>
        <taxon>Eukaryota</taxon>
        <taxon>Fungi</taxon>
        <taxon>Fungi incertae sedis</taxon>
        <taxon>Mucoromycota</taxon>
        <taxon>Glomeromycotina</taxon>
        <taxon>Glomeromycetes</taxon>
        <taxon>Glomerales</taxon>
        <taxon>Glomeraceae</taxon>
        <taxon>Glomus</taxon>
    </lineage>
</organism>
<evidence type="ECO:0000313" key="2">
    <source>
        <dbReference type="EMBL" id="RIA98417.1"/>
    </source>
</evidence>
<name>A0A397TPN2_9GLOM</name>
<sequence length="353" mass="41014">MVKSKRSGFPISFSTSSFHHSFSNKSLQEFPTELLLLTFNEFDIPTLLNICNVCKRFQQIGSKVLSKKFKEPKIGLLLTFEQEHKWRFNIPFEFSKFNEQNGKFIFKPQTKQVMRFIHSSMIRSPVLSKISIMGLNHNESSSSINEIHLPSNTITTTTNINNNNIINNNNHQSSTTSSNSSIKPKKLEENFLQKSLTLDIKSHKETLNKVQHVYRIGHGTTHLRIPYRFNYSIVDTPPPSTQKTRGGERWLTPISFECSPSFFYPHEPTAHKIIMTIIHLRKRNLHKKKSSLPQTQNYKQKQRAIDFEEVEDYISIEFTNDHNSTKSKRLFERQIDQLLSKKGPPKNKYGARS</sequence>
<dbReference type="PROSITE" id="PS50181">
    <property type="entry name" value="FBOX"/>
    <property type="match status" value="1"/>
</dbReference>
<proteinExistence type="predicted"/>
<dbReference type="InterPro" id="IPR001810">
    <property type="entry name" value="F-box_dom"/>
</dbReference>